<feature type="transmembrane region" description="Helical" evidence="6">
    <location>
        <begin position="457"/>
        <end position="476"/>
    </location>
</feature>
<sequence>MSDYVPYLIIGLTTGSIFGLSAMGLVLTYKTSGVFNFAHGAFGASAAYLFLWLRDRQDVPWPLAVLIAVAALGIVGGLVMERLADGLSRVPPGYRIVATVGLMLALIAALQYMFSTRQLGLAPFLPRDEAFTISGVQVKYDHLITAAVAIVAAIALSVFFRYARLGKCMRAVVDSPQLMDLAGESPVAVRRYAWLIGCTFAAVSGVLFASTQQSVDALLLSLLVVQAFGAAAIGGFTSIPLAYVGGLVVGLAQAITSKEVSGTPSLTGLDISMPFVILIIVLLAMPKHRLQEIGLVVKPRAPRPSPLPPRLRAGIAAAVLLGAVLVPFVVGSKLPVWTNALCHVTLFASLGLLVLSSGQISLCQWGFAAVGGVTFARMLDSGVPWGFAVLLGALVTVPVGALVAIPAIRLSGLYLGLATLGFGVLLAGFFYQRDYFFGTRSLPTARPQAFGLESDRGFYYLLLAIAVATLLLVHGIERSRLGRLLRGLADSPLALITLGTSANVTRVIVFSISAFLAGLSGATFSALFGSISVDQFGYFKSIVILAVLVISGRTTLNAAVVAPLLLIVLPGYVTNADFLVLEQLAFGLLAIAAALFAQRPLGEREVRGPLVAATALRAARPTGTTPDRAAALSLSR</sequence>
<feature type="transmembrane region" description="Helical" evidence="6">
    <location>
        <begin position="34"/>
        <end position="53"/>
    </location>
</feature>
<feature type="transmembrane region" description="Helical" evidence="6">
    <location>
        <begin position="311"/>
        <end position="330"/>
    </location>
</feature>
<protein>
    <recommendedName>
        <fullName evidence="9">ABC transporter permease</fullName>
    </recommendedName>
</protein>
<dbReference type="RefSeq" id="WP_344604076.1">
    <property type="nucleotide sequence ID" value="NZ_BAAAHE010000014.1"/>
</dbReference>
<feature type="transmembrane region" description="Helical" evidence="6">
    <location>
        <begin position="543"/>
        <end position="572"/>
    </location>
</feature>
<feature type="transmembrane region" description="Helical" evidence="6">
    <location>
        <begin position="578"/>
        <end position="597"/>
    </location>
</feature>
<dbReference type="Pfam" id="PF02653">
    <property type="entry name" value="BPD_transp_2"/>
    <property type="match status" value="2"/>
</dbReference>
<feature type="transmembrane region" description="Helical" evidence="6">
    <location>
        <begin position="240"/>
        <end position="256"/>
    </location>
</feature>
<name>A0ABP3RU65_9ACTN</name>
<keyword evidence="2" id="KW-1003">Cell membrane</keyword>
<keyword evidence="8" id="KW-1185">Reference proteome</keyword>
<comment type="subcellular location">
    <subcellularLocation>
        <location evidence="1">Cell membrane</location>
        <topology evidence="1">Multi-pass membrane protein</topology>
    </subcellularLocation>
</comment>
<reference evidence="8" key="1">
    <citation type="journal article" date="2019" name="Int. J. Syst. Evol. Microbiol.">
        <title>The Global Catalogue of Microorganisms (GCM) 10K type strain sequencing project: providing services to taxonomists for standard genome sequencing and annotation.</title>
        <authorList>
            <consortium name="The Broad Institute Genomics Platform"/>
            <consortium name="The Broad Institute Genome Sequencing Center for Infectious Disease"/>
            <person name="Wu L."/>
            <person name="Ma J."/>
        </authorList>
    </citation>
    <scope>NUCLEOTIDE SEQUENCE [LARGE SCALE GENOMIC DNA]</scope>
    <source>
        <strain evidence="8">JCM 10671</strain>
    </source>
</reference>
<keyword evidence="3 6" id="KW-0812">Transmembrane</keyword>
<feature type="transmembrane region" description="Helical" evidence="6">
    <location>
        <begin position="59"/>
        <end position="80"/>
    </location>
</feature>
<keyword evidence="4 6" id="KW-1133">Transmembrane helix</keyword>
<feature type="transmembrane region" description="Helical" evidence="6">
    <location>
        <begin position="6"/>
        <end position="27"/>
    </location>
</feature>
<evidence type="ECO:0000256" key="4">
    <source>
        <dbReference type="ARBA" id="ARBA00022989"/>
    </source>
</evidence>
<evidence type="ECO:0000256" key="2">
    <source>
        <dbReference type="ARBA" id="ARBA00022475"/>
    </source>
</evidence>
<feature type="transmembrane region" description="Helical" evidence="6">
    <location>
        <begin position="412"/>
        <end position="431"/>
    </location>
</feature>
<dbReference type="CDD" id="cd06582">
    <property type="entry name" value="TM_PBP1_LivH_like"/>
    <property type="match status" value="1"/>
</dbReference>
<accession>A0ABP3RU65</accession>
<evidence type="ECO:0000256" key="1">
    <source>
        <dbReference type="ARBA" id="ARBA00004651"/>
    </source>
</evidence>
<feature type="transmembrane region" description="Helical" evidence="6">
    <location>
        <begin position="385"/>
        <end position="405"/>
    </location>
</feature>
<dbReference type="InterPro" id="IPR043428">
    <property type="entry name" value="LivM-like"/>
</dbReference>
<comment type="caution">
    <text evidence="7">The sequence shown here is derived from an EMBL/GenBank/DDBJ whole genome shotgun (WGS) entry which is preliminary data.</text>
</comment>
<feature type="transmembrane region" description="Helical" evidence="6">
    <location>
        <begin position="192"/>
        <end position="211"/>
    </location>
</feature>
<evidence type="ECO:0000256" key="6">
    <source>
        <dbReference type="SAM" id="Phobius"/>
    </source>
</evidence>
<evidence type="ECO:0000313" key="8">
    <source>
        <dbReference type="Proteomes" id="UP001500957"/>
    </source>
</evidence>
<feature type="transmembrane region" description="Helical" evidence="6">
    <location>
        <begin position="508"/>
        <end position="531"/>
    </location>
</feature>
<proteinExistence type="predicted"/>
<feature type="transmembrane region" description="Helical" evidence="6">
    <location>
        <begin position="271"/>
        <end position="290"/>
    </location>
</feature>
<organism evidence="7 8">
    <name type="scientific">Sporichthya brevicatena</name>
    <dbReference type="NCBI Taxonomy" id="171442"/>
    <lineage>
        <taxon>Bacteria</taxon>
        <taxon>Bacillati</taxon>
        <taxon>Actinomycetota</taxon>
        <taxon>Actinomycetes</taxon>
        <taxon>Sporichthyales</taxon>
        <taxon>Sporichthyaceae</taxon>
        <taxon>Sporichthya</taxon>
    </lineage>
</organism>
<evidence type="ECO:0000313" key="7">
    <source>
        <dbReference type="EMBL" id="GAA0617288.1"/>
    </source>
</evidence>
<evidence type="ECO:0008006" key="9">
    <source>
        <dbReference type="Google" id="ProtNLM"/>
    </source>
</evidence>
<feature type="transmembrane region" description="Helical" evidence="6">
    <location>
        <begin position="142"/>
        <end position="160"/>
    </location>
</feature>
<keyword evidence="5 6" id="KW-0472">Membrane</keyword>
<evidence type="ECO:0000256" key="3">
    <source>
        <dbReference type="ARBA" id="ARBA00022692"/>
    </source>
</evidence>
<feature type="transmembrane region" description="Helical" evidence="6">
    <location>
        <begin position="92"/>
        <end position="114"/>
    </location>
</feature>
<dbReference type="CDD" id="cd06581">
    <property type="entry name" value="TM_PBP1_LivM_like"/>
    <property type="match status" value="1"/>
</dbReference>
<dbReference type="PANTHER" id="PTHR30482">
    <property type="entry name" value="HIGH-AFFINITY BRANCHED-CHAIN AMINO ACID TRANSPORT SYSTEM PERMEASE"/>
    <property type="match status" value="1"/>
</dbReference>
<dbReference type="PANTHER" id="PTHR30482:SF10">
    <property type="entry name" value="HIGH-AFFINITY BRANCHED-CHAIN AMINO ACID TRANSPORT PROTEIN BRAE"/>
    <property type="match status" value="1"/>
</dbReference>
<dbReference type="EMBL" id="BAAAHE010000014">
    <property type="protein sequence ID" value="GAA0617288.1"/>
    <property type="molecule type" value="Genomic_DNA"/>
</dbReference>
<dbReference type="Proteomes" id="UP001500957">
    <property type="component" value="Unassembled WGS sequence"/>
</dbReference>
<evidence type="ECO:0000256" key="5">
    <source>
        <dbReference type="ARBA" id="ARBA00023136"/>
    </source>
</evidence>
<gene>
    <name evidence="7" type="ORF">GCM10009547_19370</name>
</gene>
<dbReference type="InterPro" id="IPR001851">
    <property type="entry name" value="ABC_transp_permease"/>
</dbReference>